<dbReference type="Pfam" id="PF13403">
    <property type="entry name" value="Hint_2"/>
    <property type="match status" value="1"/>
</dbReference>
<dbReference type="OrthoDB" id="6305173at2"/>
<sequence length="204" mass="21809">MMDRGALRGEFQTLRTEAVDDADTGASLVRAVPAAEIGVLRGTRVKTLRGEVAAEALRPGDRVLTRDNGYQPVDWTGRAAPLLSGSGRAVRLRKGALGRGMPERCLWVAPGQRLLIGGERLSATFGQPEVLVDARHLTCLSGVALCAAPPLPLVQVRLDRHELILCEGTWCDSLLGGPDRQDSPARPVLQGDDLRAVLRLLAGP</sequence>
<evidence type="ECO:0000313" key="2">
    <source>
        <dbReference type="EMBL" id="SMX50155.1"/>
    </source>
</evidence>
<dbReference type="EMBL" id="FXYF01000020">
    <property type="protein sequence ID" value="SMX50155.1"/>
    <property type="molecule type" value="Genomic_DNA"/>
</dbReference>
<organism evidence="2 3">
    <name type="scientific">Maliponia aquimaris</name>
    <dbReference type="NCBI Taxonomy" id="1673631"/>
    <lineage>
        <taxon>Bacteria</taxon>
        <taxon>Pseudomonadati</taxon>
        <taxon>Pseudomonadota</taxon>
        <taxon>Alphaproteobacteria</taxon>
        <taxon>Rhodobacterales</taxon>
        <taxon>Paracoccaceae</taxon>
        <taxon>Maliponia</taxon>
    </lineage>
</organism>
<dbReference type="SUPFAM" id="SSF51294">
    <property type="entry name" value="Hedgehog/intein (Hint) domain"/>
    <property type="match status" value="1"/>
</dbReference>
<proteinExistence type="predicted"/>
<reference evidence="2 3" key="1">
    <citation type="submission" date="2017-05" db="EMBL/GenBank/DDBJ databases">
        <authorList>
            <person name="Song R."/>
            <person name="Chenine A.L."/>
            <person name="Ruprecht R.M."/>
        </authorList>
    </citation>
    <scope>NUCLEOTIDE SEQUENCE [LARGE SCALE GENOMIC DNA]</scope>
    <source>
        <strain evidence="2 3">CECT 8898</strain>
    </source>
</reference>
<evidence type="ECO:0000259" key="1">
    <source>
        <dbReference type="Pfam" id="PF13403"/>
    </source>
</evidence>
<keyword evidence="3" id="KW-1185">Reference proteome</keyword>
<protein>
    <recommendedName>
        <fullName evidence="1">Hedgehog/Intein (Hint) domain-containing protein</fullName>
    </recommendedName>
</protein>
<evidence type="ECO:0000313" key="3">
    <source>
        <dbReference type="Proteomes" id="UP000207598"/>
    </source>
</evidence>
<accession>A0A238L4Z9</accession>
<dbReference type="AlphaFoldDB" id="A0A238L4Z9"/>
<dbReference type="InterPro" id="IPR036844">
    <property type="entry name" value="Hint_dom_sf"/>
</dbReference>
<dbReference type="InterPro" id="IPR028992">
    <property type="entry name" value="Hedgehog/Intein_dom"/>
</dbReference>
<feature type="domain" description="Hedgehog/Intein (Hint)" evidence="1">
    <location>
        <begin position="40"/>
        <end position="177"/>
    </location>
</feature>
<gene>
    <name evidence="2" type="ORF">MAA8898_04631</name>
</gene>
<dbReference type="Proteomes" id="UP000207598">
    <property type="component" value="Unassembled WGS sequence"/>
</dbReference>
<name>A0A238L4Z9_9RHOB</name>